<dbReference type="Proteomes" id="UP000236311">
    <property type="component" value="Unassembled WGS sequence"/>
</dbReference>
<evidence type="ECO:0000313" key="2">
    <source>
        <dbReference type="EMBL" id="SOY29315.1"/>
    </source>
</evidence>
<evidence type="ECO:0000256" key="1">
    <source>
        <dbReference type="SAM" id="MobiDB-lite"/>
    </source>
</evidence>
<dbReference type="PROSITE" id="PS51257">
    <property type="entry name" value="PROKAR_LIPOPROTEIN"/>
    <property type="match status" value="1"/>
</dbReference>
<name>A0A2K4ZFT2_9FIRM</name>
<feature type="compositionally biased region" description="Basic and acidic residues" evidence="1">
    <location>
        <begin position="102"/>
        <end position="121"/>
    </location>
</feature>
<dbReference type="RefSeq" id="WP_103239422.1">
    <property type="nucleotide sequence ID" value="NZ_JANJZD010000009.1"/>
</dbReference>
<feature type="region of interest" description="Disordered" evidence="1">
    <location>
        <begin position="20"/>
        <end position="73"/>
    </location>
</feature>
<feature type="compositionally biased region" description="Basic and acidic residues" evidence="1">
    <location>
        <begin position="42"/>
        <end position="58"/>
    </location>
</feature>
<gene>
    <name evidence="2" type="ORF">AMURIS_02030</name>
</gene>
<organism evidence="2 3">
    <name type="scientific">Acetatifactor muris</name>
    <dbReference type="NCBI Taxonomy" id="879566"/>
    <lineage>
        <taxon>Bacteria</taxon>
        <taxon>Bacillati</taxon>
        <taxon>Bacillota</taxon>
        <taxon>Clostridia</taxon>
        <taxon>Lachnospirales</taxon>
        <taxon>Lachnospiraceae</taxon>
        <taxon>Acetatifactor</taxon>
    </lineage>
</organism>
<evidence type="ECO:0000313" key="3">
    <source>
        <dbReference type="Proteomes" id="UP000236311"/>
    </source>
</evidence>
<dbReference type="AlphaFoldDB" id="A0A2K4ZFT2"/>
<protein>
    <submittedName>
        <fullName evidence="2">Uncharacterized protein</fullName>
    </submittedName>
</protein>
<dbReference type="EMBL" id="OFSM01000009">
    <property type="protein sequence ID" value="SOY29315.1"/>
    <property type="molecule type" value="Genomic_DNA"/>
</dbReference>
<feature type="region of interest" description="Disordered" evidence="1">
    <location>
        <begin position="101"/>
        <end position="134"/>
    </location>
</feature>
<keyword evidence="3" id="KW-1185">Reference proteome</keyword>
<proteinExistence type="predicted"/>
<reference evidence="2 3" key="1">
    <citation type="submission" date="2018-01" db="EMBL/GenBank/DDBJ databases">
        <authorList>
            <person name="Gaut B.S."/>
            <person name="Morton B.R."/>
            <person name="Clegg M.T."/>
            <person name="Duvall M.R."/>
        </authorList>
    </citation>
    <scope>NUCLEOTIDE SEQUENCE [LARGE SCALE GENOMIC DNA]</scope>
    <source>
        <strain evidence="2">GP69</strain>
    </source>
</reference>
<dbReference type="OrthoDB" id="109757at186803"/>
<sequence>MKRKNLLAVVLIAVMMSGGCGNKEAETATGTDITESSEVEVSQEREPPISSEEVKQEEITASPEPADTDSLITEETDDELDFFYLDDNQRFAGFEDALANSKTKEQAKAEPVEVPVDDKPAEAPVDDEPAEAPVSDKYTPEEAIAVYRSLMEAGGITWDPSLKGNWDETIGKYPIEDWNLHMDGYNGCSWGTGWIYLEKGQPEWCAETDLESFAIGNSGGISWTKYYLEVTGSDDECVNITAWHN</sequence>
<accession>A0A2K4ZFT2</accession>